<evidence type="ECO:0000313" key="1">
    <source>
        <dbReference type="EMBL" id="MBC6451131.1"/>
    </source>
</evidence>
<evidence type="ECO:0008006" key="3">
    <source>
        <dbReference type="Google" id="ProtNLM"/>
    </source>
</evidence>
<protein>
    <recommendedName>
        <fullName evidence="3">Helix-turn-helix protein</fullName>
    </recommendedName>
</protein>
<accession>A0ABR7LFJ9</accession>
<organism evidence="1 2">
    <name type="scientific">Actinokineospora xionganensis</name>
    <dbReference type="NCBI Taxonomy" id="2684470"/>
    <lineage>
        <taxon>Bacteria</taxon>
        <taxon>Bacillati</taxon>
        <taxon>Actinomycetota</taxon>
        <taxon>Actinomycetes</taxon>
        <taxon>Pseudonocardiales</taxon>
        <taxon>Pseudonocardiaceae</taxon>
        <taxon>Actinokineospora</taxon>
    </lineage>
</organism>
<dbReference type="EMBL" id="JABVED010000024">
    <property type="protein sequence ID" value="MBC6451131.1"/>
    <property type="molecule type" value="Genomic_DNA"/>
</dbReference>
<dbReference type="RefSeq" id="WP_187224205.1">
    <property type="nucleotide sequence ID" value="NZ_JABVED010000024.1"/>
</dbReference>
<reference evidence="1 2" key="1">
    <citation type="submission" date="2020-06" db="EMBL/GenBank/DDBJ databases">
        <title>Actinokineospora xiongansis sp. nov., isolated from soil of Baiyangdian.</title>
        <authorList>
            <person name="Zhang X."/>
        </authorList>
    </citation>
    <scope>NUCLEOTIDE SEQUENCE [LARGE SCALE GENOMIC DNA]</scope>
    <source>
        <strain evidence="1 2">HBU206404</strain>
    </source>
</reference>
<dbReference type="Proteomes" id="UP000734823">
    <property type="component" value="Unassembled WGS sequence"/>
</dbReference>
<name>A0ABR7LFJ9_9PSEU</name>
<proteinExistence type="predicted"/>
<gene>
    <name evidence="1" type="ORF">GPZ80_28610</name>
</gene>
<sequence>MAVLRSHCGAQRYAYNWGHALIKAEVDQRCAEKSYGVAQAELTPLV</sequence>
<comment type="caution">
    <text evidence="1">The sequence shown here is derived from an EMBL/GenBank/DDBJ whole genome shotgun (WGS) entry which is preliminary data.</text>
</comment>
<evidence type="ECO:0000313" key="2">
    <source>
        <dbReference type="Proteomes" id="UP000734823"/>
    </source>
</evidence>
<keyword evidence="2" id="KW-1185">Reference proteome</keyword>